<accession>F9ERR6</accession>
<comment type="caution">
    <text evidence="1">The sequence shown here is derived from an EMBL/GenBank/DDBJ whole genome shotgun (WGS) entry which is preliminary data.</text>
</comment>
<sequence>AKMDKDSEITSDLRDKDIQREFFNSLPYAAAISNGARKINPKILKEMQGDKGEIEDFIFRPDFYIKSIDLLYAESEEGKKKISKINPIVDSLNKNSPDREYYKRIDGIKKEVVIESNPKPKSYLHHLGKSFLAPFRTEGYELNVDPYSTPMDDIKEFSRIMFGGINDLFEPFTLGIGAKLGDEAGRVGKGSDQYGPKEEVEGKQEFIRNSTKSVTDTIVIYFTTRGLGTVIKVLDKKIKYPNLTYNEYKFLKEYKYKPFSGEITSKYEDIKT</sequence>
<name>F9ERR6_9FUSO</name>
<organism evidence="1 2">
    <name type="scientific">Fusobacterium animalis ATCC 51191</name>
    <dbReference type="NCBI Taxonomy" id="997347"/>
    <lineage>
        <taxon>Bacteria</taxon>
        <taxon>Fusobacteriati</taxon>
        <taxon>Fusobacteriota</taxon>
        <taxon>Fusobacteriia</taxon>
        <taxon>Fusobacteriales</taxon>
        <taxon>Fusobacteriaceae</taxon>
        <taxon>Fusobacterium</taxon>
    </lineage>
</organism>
<proteinExistence type="predicted"/>
<reference evidence="1 2" key="1">
    <citation type="submission" date="2011-05" db="EMBL/GenBank/DDBJ databases">
        <authorList>
            <person name="Muzny D."/>
            <person name="Qin X."/>
            <person name="Deng J."/>
            <person name="Jiang H."/>
            <person name="Liu Y."/>
            <person name="Qu J."/>
            <person name="Song X.-Z."/>
            <person name="Zhang L."/>
            <person name="Thornton R."/>
            <person name="Coyle M."/>
            <person name="Francisco L."/>
            <person name="Jackson L."/>
            <person name="Javaid M."/>
            <person name="Korchina V."/>
            <person name="Kovar C."/>
            <person name="Mata R."/>
            <person name="Mathew T."/>
            <person name="Ngo R."/>
            <person name="Nguyen L."/>
            <person name="Nguyen N."/>
            <person name="Okwuonu G."/>
            <person name="Ongeri F."/>
            <person name="Pham C."/>
            <person name="Simmons D."/>
            <person name="Wilczek-Boney K."/>
            <person name="Hale W."/>
            <person name="Jakkamsetti A."/>
            <person name="Pham P."/>
            <person name="Ruth R."/>
            <person name="San Lucas F."/>
            <person name="Warren J."/>
            <person name="Zhang J."/>
            <person name="Zhao Z."/>
            <person name="Zhou C."/>
            <person name="Zhu D."/>
            <person name="Lee S."/>
            <person name="Bess C."/>
            <person name="Blankenburg K."/>
            <person name="Forbes L."/>
            <person name="Fu Q."/>
            <person name="Gubbala S."/>
            <person name="Hirani K."/>
            <person name="Jayaseelan J.C."/>
            <person name="Lara F."/>
            <person name="Munidasa M."/>
            <person name="Palculict T."/>
            <person name="Patil S."/>
            <person name="Pu L.-L."/>
            <person name="Saada N."/>
            <person name="Tang L."/>
            <person name="Weissenberger G."/>
            <person name="Zhu Y."/>
            <person name="Hemphill L."/>
            <person name="Shang Y."/>
            <person name="Youmans B."/>
            <person name="Ayvaz T."/>
            <person name="Ross M."/>
            <person name="Santibanez J."/>
            <person name="Aqrawi P."/>
            <person name="Gross S."/>
            <person name="Joshi V."/>
            <person name="Fowler G."/>
            <person name="Nazareth L."/>
            <person name="Reid J."/>
            <person name="Worley K."/>
            <person name="Petrosino J."/>
            <person name="Highlander S."/>
            <person name="Gibbs R."/>
        </authorList>
    </citation>
    <scope>NUCLEOTIDE SEQUENCE [LARGE SCALE GENOMIC DNA]</scope>
    <source>
        <strain evidence="1 2">ATCC 51191</strain>
    </source>
</reference>
<feature type="non-terminal residue" evidence="1">
    <location>
        <position position="272"/>
    </location>
</feature>
<dbReference type="AlphaFoldDB" id="F9ERR6"/>
<keyword evidence="2" id="KW-1185">Reference proteome</keyword>
<evidence type="ECO:0000313" key="2">
    <source>
        <dbReference type="Proteomes" id="UP000005392"/>
    </source>
</evidence>
<dbReference type="EMBL" id="AFQD01000639">
    <property type="protein sequence ID" value="EGQ76327.1"/>
    <property type="molecule type" value="Genomic_DNA"/>
</dbReference>
<evidence type="ECO:0000313" key="1">
    <source>
        <dbReference type="EMBL" id="EGQ76327.1"/>
    </source>
</evidence>
<dbReference type="Proteomes" id="UP000005392">
    <property type="component" value="Unassembled WGS sequence"/>
</dbReference>
<feature type="non-terminal residue" evidence="1">
    <location>
        <position position="1"/>
    </location>
</feature>
<protein>
    <submittedName>
        <fullName evidence="1">Uncharacterized protein</fullName>
    </submittedName>
</protein>
<gene>
    <name evidence="1" type="ORF">HMPREF9094_2621</name>
</gene>